<dbReference type="Proteomes" id="UP000694892">
    <property type="component" value="Chromosome 3S"/>
</dbReference>
<organism evidence="2 3">
    <name type="scientific">Xenopus laevis</name>
    <name type="common">African clawed frog</name>
    <dbReference type="NCBI Taxonomy" id="8355"/>
    <lineage>
        <taxon>Eukaryota</taxon>
        <taxon>Metazoa</taxon>
        <taxon>Chordata</taxon>
        <taxon>Craniata</taxon>
        <taxon>Vertebrata</taxon>
        <taxon>Euteleostomi</taxon>
        <taxon>Amphibia</taxon>
        <taxon>Batrachia</taxon>
        <taxon>Anura</taxon>
        <taxon>Pipoidea</taxon>
        <taxon>Pipidae</taxon>
        <taxon>Xenopodinae</taxon>
        <taxon>Xenopus</taxon>
        <taxon>Xenopus</taxon>
    </lineage>
</organism>
<evidence type="ECO:0000256" key="1">
    <source>
        <dbReference type="SAM" id="MobiDB-lite"/>
    </source>
</evidence>
<sequence>MDHGDQRSATQGENFTREEISRILFPESYEETFGKLGAKEAYHELLRLRKKEAELHLHGVSLSDYYRESRIPRGFRLNSTPTLGRNNPSFCTRWCQILDRCSLDLMLLVIEEAGRELAAVRNDLSGFEAAHQETLRNDKETDWCGRLQEQVGKYKAELLAFKSAKRLKVQQDYKEGTVYRWQQSGAPRRRRVEWRSRRSPGRSGTSGASGSEGEGSATGSPQAQPQAHFLAQRPRDIGDPGRPPVAVGSRAPVNTRARKPQEEARAKKRA</sequence>
<dbReference type="AlphaFoldDB" id="A0A974DAF3"/>
<feature type="compositionally biased region" description="Basic residues" evidence="1">
    <location>
        <begin position="187"/>
        <end position="200"/>
    </location>
</feature>
<proteinExistence type="predicted"/>
<protein>
    <submittedName>
        <fullName evidence="2">Uncharacterized protein</fullName>
    </submittedName>
</protein>
<gene>
    <name evidence="2" type="ORF">XELAEV_18020892mg</name>
</gene>
<feature type="region of interest" description="Disordered" evidence="1">
    <location>
        <begin position="184"/>
        <end position="270"/>
    </location>
</feature>
<dbReference type="EMBL" id="CM004471">
    <property type="protein sequence ID" value="OCT87195.1"/>
    <property type="molecule type" value="Genomic_DNA"/>
</dbReference>
<evidence type="ECO:0000313" key="2">
    <source>
        <dbReference type="EMBL" id="OCT87195.1"/>
    </source>
</evidence>
<feature type="compositionally biased region" description="Low complexity" evidence="1">
    <location>
        <begin position="201"/>
        <end position="221"/>
    </location>
</feature>
<accession>A0A974DAF3</accession>
<name>A0A974DAF3_XENLA</name>
<feature type="compositionally biased region" description="Basic and acidic residues" evidence="1">
    <location>
        <begin position="259"/>
        <end position="270"/>
    </location>
</feature>
<evidence type="ECO:0000313" key="3">
    <source>
        <dbReference type="Proteomes" id="UP000694892"/>
    </source>
</evidence>
<reference evidence="3" key="1">
    <citation type="journal article" date="2016" name="Nature">
        <title>Genome evolution in the allotetraploid frog Xenopus laevis.</title>
        <authorList>
            <person name="Session A.M."/>
            <person name="Uno Y."/>
            <person name="Kwon T."/>
            <person name="Chapman J.A."/>
            <person name="Toyoda A."/>
            <person name="Takahashi S."/>
            <person name="Fukui A."/>
            <person name="Hikosaka A."/>
            <person name="Suzuki A."/>
            <person name="Kondo M."/>
            <person name="van Heeringen S.J."/>
            <person name="Quigley I."/>
            <person name="Heinz S."/>
            <person name="Ogino H."/>
            <person name="Ochi H."/>
            <person name="Hellsten U."/>
            <person name="Lyons J.B."/>
            <person name="Simakov O."/>
            <person name="Putnam N."/>
            <person name="Stites J."/>
            <person name="Kuroki Y."/>
            <person name="Tanaka T."/>
            <person name="Michiue T."/>
            <person name="Watanabe M."/>
            <person name="Bogdanovic O."/>
            <person name="Lister R."/>
            <person name="Georgiou G."/>
            <person name="Paranjpe S.S."/>
            <person name="van Kruijsbergen I."/>
            <person name="Shu S."/>
            <person name="Carlson J."/>
            <person name="Kinoshita T."/>
            <person name="Ohta Y."/>
            <person name="Mawaribuchi S."/>
            <person name="Jenkins J."/>
            <person name="Grimwood J."/>
            <person name="Schmutz J."/>
            <person name="Mitros T."/>
            <person name="Mozaffari S.V."/>
            <person name="Suzuki Y."/>
            <person name="Haramoto Y."/>
            <person name="Yamamoto T.S."/>
            <person name="Takagi C."/>
            <person name="Heald R."/>
            <person name="Miller K."/>
            <person name="Haudenschild C."/>
            <person name="Kitzman J."/>
            <person name="Nakayama T."/>
            <person name="Izutsu Y."/>
            <person name="Robert J."/>
            <person name="Fortriede J."/>
            <person name="Burns K."/>
            <person name="Lotay V."/>
            <person name="Karimi K."/>
            <person name="Yasuoka Y."/>
            <person name="Dichmann D.S."/>
            <person name="Flajnik M.F."/>
            <person name="Houston D.W."/>
            <person name="Shendure J."/>
            <person name="DuPasquier L."/>
            <person name="Vize P.D."/>
            <person name="Zorn A.M."/>
            <person name="Ito M."/>
            <person name="Marcotte E.M."/>
            <person name="Wallingford J.B."/>
            <person name="Ito Y."/>
            <person name="Asashima M."/>
            <person name="Ueno N."/>
            <person name="Matsuda Y."/>
            <person name="Veenstra G.J."/>
            <person name="Fujiyama A."/>
            <person name="Harland R.M."/>
            <person name="Taira M."/>
            <person name="Rokhsar D.S."/>
        </authorList>
    </citation>
    <scope>NUCLEOTIDE SEQUENCE [LARGE SCALE GENOMIC DNA]</scope>
    <source>
        <strain evidence="3">J</strain>
    </source>
</reference>